<dbReference type="AlphaFoldDB" id="A0A951UCE7"/>
<keyword evidence="4" id="KW-0378">Hydrolase</keyword>
<keyword evidence="8" id="KW-0812">Transmembrane</keyword>
<keyword evidence="5" id="KW-0442">Lipid degradation</keyword>
<dbReference type="CDD" id="cd09116">
    <property type="entry name" value="PLDc_Nuc_like"/>
    <property type="match status" value="1"/>
</dbReference>
<dbReference type="InterPro" id="IPR051406">
    <property type="entry name" value="PLD_domain"/>
</dbReference>
<comment type="similarity">
    <text evidence="2">Belongs to the phospholipase D family.</text>
</comment>
<dbReference type="SMART" id="SM00155">
    <property type="entry name" value="PLDc"/>
    <property type="match status" value="2"/>
</dbReference>
<dbReference type="PANTHER" id="PTHR43856:SF1">
    <property type="entry name" value="MITOCHONDRIAL CARDIOLIPIN HYDROLASE"/>
    <property type="match status" value="1"/>
</dbReference>
<reference evidence="10" key="1">
    <citation type="submission" date="2021-05" db="EMBL/GenBank/DDBJ databases">
        <authorList>
            <person name="Pietrasiak N."/>
            <person name="Ward R."/>
            <person name="Stajich J.E."/>
            <person name="Kurbessoian T."/>
        </authorList>
    </citation>
    <scope>NUCLEOTIDE SEQUENCE</scope>
    <source>
        <strain evidence="10">CPER-KK1</strain>
    </source>
</reference>
<name>A0A951UCE7_9CYAN</name>
<proteinExistence type="inferred from homology"/>
<evidence type="ECO:0000256" key="5">
    <source>
        <dbReference type="ARBA" id="ARBA00022963"/>
    </source>
</evidence>
<dbReference type="Pfam" id="PF13091">
    <property type="entry name" value="PLDc_2"/>
    <property type="match status" value="2"/>
</dbReference>
<feature type="domain" description="PLD phosphodiesterase" evidence="9">
    <location>
        <begin position="185"/>
        <end position="212"/>
    </location>
</feature>
<comment type="caution">
    <text evidence="10">The sequence shown here is derived from an EMBL/GenBank/DDBJ whole genome shotgun (WGS) entry which is preliminary data.</text>
</comment>
<evidence type="ECO:0000256" key="3">
    <source>
        <dbReference type="ARBA" id="ARBA00012027"/>
    </source>
</evidence>
<dbReference type="InterPro" id="IPR025202">
    <property type="entry name" value="PLD-like_dom"/>
</dbReference>
<dbReference type="InterPro" id="IPR001736">
    <property type="entry name" value="PLipase_D/transphosphatidylase"/>
</dbReference>
<evidence type="ECO:0000256" key="8">
    <source>
        <dbReference type="SAM" id="Phobius"/>
    </source>
</evidence>
<comment type="catalytic activity">
    <reaction evidence="1">
        <text>a 1,2-diacyl-sn-glycero-3-phosphocholine + H2O = a 1,2-diacyl-sn-glycero-3-phosphate + choline + H(+)</text>
        <dbReference type="Rhea" id="RHEA:14445"/>
        <dbReference type="ChEBI" id="CHEBI:15354"/>
        <dbReference type="ChEBI" id="CHEBI:15377"/>
        <dbReference type="ChEBI" id="CHEBI:15378"/>
        <dbReference type="ChEBI" id="CHEBI:57643"/>
        <dbReference type="ChEBI" id="CHEBI:58608"/>
        <dbReference type="EC" id="3.1.4.4"/>
    </reaction>
</comment>
<dbReference type="Gene3D" id="3.30.870.10">
    <property type="entry name" value="Endonuclease Chain A"/>
    <property type="match status" value="2"/>
</dbReference>
<feature type="domain" description="PLD phosphodiesterase" evidence="9">
    <location>
        <begin position="385"/>
        <end position="412"/>
    </location>
</feature>
<dbReference type="Proteomes" id="UP000753908">
    <property type="component" value="Unassembled WGS sequence"/>
</dbReference>
<evidence type="ECO:0000313" key="11">
    <source>
        <dbReference type="Proteomes" id="UP000753908"/>
    </source>
</evidence>
<dbReference type="EC" id="3.1.4.4" evidence="3"/>
<feature type="region of interest" description="Disordered" evidence="7">
    <location>
        <begin position="451"/>
        <end position="480"/>
    </location>
</feature>
<evidence type="ECO:0000256" key="1">
    <source>
        <dbReference type="ARBA" id="ARBA00000798"/>
    </source>
</evidence>
<organism evidence="10 11">
    <name type="scientific">Symplocastrum torsivum CPER-KK1</name>
    <dbReference type="NCBI Taxonomy" id="450513"/>
    <lineage>
        <taxon>Bacteria</taxon>
        <taxon>Bacillati</taxon>
        <taxon>Cyanobacteriota</taxon>
        <taxon>Cyanophyceae</taxon>
        <taxon>Oscillatoriophycideae</taxon>
        <taxon>Oscillatoriales</taxon>
        <taxon>Microcoleaceae</taxon>
        <taxon>Symplocastrum</taxon>
    </lineage>
</organism>
<evidence type="ECO:0000256" key="6">
    <source>
        <dbReference type="ARBA" id="ARBA00023098"/>
    </source>
</evidence>
<protein>
    <recommendedName>
        <fullName evidence="3">phospholipase D</fullName>
        <ecNumber evidence="3">3.1.4.4</ecNumber>
    </recommendedName>
</protein>
<feature type="transmembrane region" description="Helical" evidence="8">
    <location>
        <begin position="21"/>
        <end position="38"/>
    </location>
</feature>
<evidence type="ECO:0000256" key="4">
    <source>
        <dbReference type="ARBA" id="ARBA00022801"/>
    </source>
</evidence>
<evidence type="ECO:0000259" key="9">
    <source>
        <dbReference type="PROSITE" id="PS50035"/>
    </source>
</evidence>
<evidence type="ECO:0000313" key="10">
    <source>
        <dbReference type="EMBL" id="MBW4547919.1"/>
    </source>
</evidence>
<keyword evidence="6" id="KW-0443">Lipid metabolism</keyword>
<evidence type="ECO:0000256" key="7">
    <source>
        <dbReference type="SAM" id="MobiDB-lite"/>
    </source>
</evidence>
<dbReference type="PROSITE" id="PS50035">
    <property type="entry name" value="PLD"/>
    <property type="match status" value="2"/>
</dbReference>
<dbReference type="PANTHER" id="PTHR43856">
    <property type="entry name" value="CARDIOLIPIN HYDROLASE"/>
    <property type="match status" value="1"/>
</dbReference>
<dbReference type="GO" id="GO:0016042">
    <property type="term" value="P:lipid catabolic process"/>
    <property type="evidence" value="ECO:0007669"/>
    <property type="project" value="UniProtKB-KW"/>
</dbReference>
<dbReference type="GO" id="GO:0006793">
    <property type="term" value="P:phosphorus metabolic process"/>
    <property type="evidence" value="ECO:0007669"/>
    <property type="project" value="UniProtKB-ARBA"/>
</dbReference>
<reference evidence="10" key="2">
    <citation type="journal article" date="2022" name="Microbiol. Resour. Announc.">
        <title>Metagenome Sequencing to Explore Phylogenomics of Terrestrial Cyanobacteria.</title>
        <authorList>
            <person name="Ward R.D."/>
            <person name="Stajich J.E."/>
            <person name="Johansen J.R."/>
            <person name="Huntemann M."/>
            <person name="Clum A."/>
            <person name="Foster B."/>
            <person name="Foster B."/>
            <person name="Roux S."/>
            <person name="Palaniappan K."/>
            <person name="Varghese N."/>
            <person name="Mukherjee S."/>
            <person name="Reddy T.B.K."/>
            <person name="Daum C."/>
            <person name="Copeland A."/>
            <person name="Chen I.A."/>
            <person name="Ivanova N.N."/>
            <person name="Kyrpides N.C."/>
            <person name="Shapiro N."/>
            <person name="Eloe-Fadrosh E.A."/>
            <person name="Pietrasiak N."/>
        </authorList>
    </citation>
    <scope>NUCLEOTIDE SEQUENCE</scope>
    <source>
        <strain evidence="10">CPER-KK1</strain>
    </source>
</reference>
<keyword evidence="8" id="KW-0472">Membrane</keyword>
<dbReference type="GO" id="GO:0016891">
    <property type="term" value="F:RNA endonuclease activity producing 5'-phosphomonoesters, hydrolytic mechanism"/>
    <property type="evidence" value="ECO:0007669"/>
    <property type="project" value="TreeGrafter"/>
</dbReference>
<dbReference type="EMBL" id="JAHHIF010000051">
    <property type="protein sequence ID" value="MBW4547919.1"/>
    <property type="molecule type" value="Genomic_DNA"/>
</dbReference>
<keyword evidence="8" id="KW-1133">Transmembrane helix</keyword>
<evidence type="ECO:0000256" key="2">
    <source>
        <dbReference type="ARBA" id="ARBA00008664"/>
    </source>
</evidence>
<dbReference type="GO" id="GO:0004630">
    <property type="term" value="F:phospholipase D activity"/>
    <property type="evidence" value="ECO:0007669"/>
    <property type="project" value="UniProtKB-EC"/>
</dbReference>
<dbReference type="SUPFAM" id="SSF56024">
    <property type="entry name" value="Phospholipase D/nuclease"/>
    <property type="match status" value="2"/>
</dbReference>
<accession>A0A951UCE7</accession>
<sequence length="480" mass="53519">MKLGTNSLTALRRKYRYVTRVTLFVILIICGFLLVYSLRPALETEVQPLPQDPAVKVYFNHNQSSLYEDPYRRFKRKGDNLEQQIIDAINQADSTLDLAVMEFRLPNVAKALIAQHLAGVKVRLLIDNKYNKALADYTPEVIAKMNQHDKSAFEELKRYPSDAMALLRESGIEIRDDTSGGATKGSGLMHHKFIVVDGKNTIITSANLTTSDLHGDFNSLESRGNPNNMVVVLDNTELAKAFKSEFNYMWQGLFKIHKPYRPPVTIPVGEGTITINFSPARRKQDIQTTSNGMIAFYIQQASSSVHIAVFVYSDQTISNTLGEVHDKGVEDIKVLIDPDFYRRVYSKAYDAMGVCPKPGKRKSKIQVKPWQNPITTVGFPIAPVGDRGVHSKMAILDGRLVITGSLNWSNSGNYLNDETLIAIDNPTVAAHYEREFNRLYGTAVVGLDSLPQSHQCGSDSSPSPKQPITSTESESIFSDN</sequence>
<gene>
    <name evidence="10" type="ORF">KME25_26265</name>
</gene>